<name>A0ABP9NDB1_9PSEU</name>
<dbReference type="RefSeq" id="WP_345603512.1">
    <property type="nucleotide sequence ID" value="NZ_BAABJO010000003.1"/>
</dbReference>
<proteinExistence type="predicted"/>
<protein>
    <recommendedName>
        <fullName evidence="3">Amidohydrolase</fullName>
    </recommendedName>
</protein>
<evidence type="ECO:0008006" key="3">
    <source>
        <dbReference type="Google" id="ProtNLM"/>
    </source>
</evidence>
<keyword evidence="2" id="KW-1185">Reference proteome</keyword>
<evidence type="ECO:0000313" key="1">
    <source>
        <dbReference type="EMBL" id="GAA5113588.1"/>
    </source>
</evidence>
<organism evidence="1 2">
    <name type="scientific">Pseudonocardia adelaidensis</name>
    <dbReference type="NCBI Taxonomy" id="648754"/>
    <lineage>
        <taxon>Bacteria</taxon>
        <taxon>Bacillati</taxon>
        <taxon>Actinomycetota</taxon>
        <taxon>Actinomycetes</taxon>
        <taxon>Pseudonocardiales</taxon>
        <taxon>Pseudonocardiaceae</taxon>
        <taxon>Pseudonocardia</taxon>
    </lineage>
</organism>
<sequence length="43" mass="4501">MMFVGVDAPAGLHSPAFLPPDEAVRHTAYAMLAGFVAAQSVTR</sequence>
<dbReference type="Proteomes" id="UP001500804">
    <property type="component" value="Unassembled WGS sequence"/>
</dbReference>
<reference evidence="2" key="1">
    <citation type="journal article" date="2019" name="Int. J. Syst. Evol. Microbiol.">
        <title>The Global Catalogue of Microorganisms (GCM) 10K type strain sequencing project: providing services to taxonomists for standard genome sequencing and annotation.</title>
        <authorList>
            <consortium name="The Broad Institute Genomics Platform"/>
            <consortium name="The Broad Institute Genome Sequencing Center for Infectious Disease"/>
            <person name="Wu L."/>
            <person name="Ma J."/>
        </authorList>
    </citation>
    <scope>NUCLEOTIDE SEQUENCE [LARGE SCALE GENOMIC DNA]</scope>
    <source>
        <strain evidence="2">JCM 18302</strain>
    </source>
</reference>
<evidence type="ECO:0000313" key="2">
    <source>
        <dbReference type="Proteomes" id="UP001500804"/>
    </source>
</evidence>
<accession>A0ABP9NDB1</accession>
<dbReference type="EMBL" id="BAABJO010000003">
    <property type="protein sequence ID" value="GAA5113588.1"/>
    <property type="molecule type" value="Genomic_DNA"/>
</dbReference>
<comment type="caution">
    <text evidence="1">The sequence shown here is derived from an EMBL/GenBank/DDBJ whole genome shotgun (WGS) entry which is preliminary data.</text>
</comment>
<gene>
    <name evidence="1" type="ORF">GCM10023320_09430</name>
</gene>